<keyword evidence="1" id="KW-0472">Membrane</keyword>
<reference evidence="2 3" key="1">
    <citation type="journal article" date="2019" name="Nat. Microbiol.">
        <title>Mediterranean grassland soil C-N compound turnover is dependent on rainfall and depth, and is mediated by genomically divergent microorganisms.</title>
        <authorList>
            <person name="Diamond S."/>
            <person name="Andeer P.F."/>
            <person name="Li Z."/>
            <person name="Crits-Christoph A."/>
            <person name="Burstein D."/>
            <person name="Anantharaman K."/>
            <person name="Lane K.R."/>
            <person name="Thomas B.C."/>
            <person name="Pan C."/>
            <person name="Northen T.R."/>
            <person name="Banfield J.F."/>
        </authorList>
    </citation>
    <scope>NUCLEOTIDE SEQUENCE [LARGE SCALE GENOMIC DNA]</scope>
    <source>
        <strain evidence="2">NP_8</strain>
    </source>
</reference>
<keyword evidence="1" id="KW-1133">Transmembrane helix</keyword>
<sequence>MADAEVPGRAPSVCGQCGTQIAPALLACPSCQRLVHAEELKRFAVTAERAAQLGDPSAALAAWRQALDLLPTDATQHQVVSARIAALSRSLDGSPAAAKHGSGWGKGAAGVGALGALLFKFKFALMFVLTKAKLLLLGLTKAGTFFSMLLSAGLYWTIWGWKFAFGLVLSIYIHEMGHVQALQRNGIKATAPMFIPG</sequence>
<dbReference type="AlphaFoldDB" id="A0A537IKQ6"/>
<keyword evidence="2" id="KW-0378">Hydrolase</keyword>
<evidence type="ECO:0000256" key="1">
    <source>
        <dbReference type="SAM" id="Phobius"/>
    </source>
</evidence>
<feature type="transmembrane region" description="Helical" evidence="1">
    <location>
        <begin position="149"/>
        <end position="173"/>
    </location>
</feature>
<feature type="non-terminal residue" evidence="2">
    <location>
        <position position="197"/>
    </location>
</feature>
<feature type="transmembrane region" description="Helical" evidence="1">
    <location>
        <begin position="108"/>
        <end position="129"/>
    </location>
</feature>
<organism evidence="2 3">
    <name type="scientific">Candidatus Segetimicrobium genomatis</name>
    <dbReference type="NCBI Taxonomy" id="2569760"/>
    <lineage>
        <taxon>Bacteria</taxon>
        <taxon>Bacillati</taxon>
        <taxon>Candidatus Sysuimicrobiota</taxon>
        <taxon>Candidatus Sysuimicrobiia</taxon>
        <taxon>Candidatus Sysuimicrobiales</taxon>
        <taxon>Candidatus Segetimicrobiaceae</taxon>
        <taxon>Candidatus Segetimicrobium</taxon>
    </lineage>
</organism>
<evidence type="ECO:0000313" key="2">
    <source>
        <dbReference type="EMBL" id="TMI71516.1"/>
    </source>
</evidence>
<gene>
    <name evidence="2" type="ORF">E6H05_12460</name>
</gene>
<accession>A0A537IKQ6</accession>
<dbReference type="GO" id="GO:0008233">
    <property type="term" value="F:peptidase activity"/>
    <property type="evidence" value="ECO:0007669"/>
    <property type="project" value="UniProtKB-KW"/>
</dbReference>
<proteinExistence type="predicted"/>
<dbReference type="EMBL" id="VBAP01000109">
    <property type="protein sequence ID" value="TMI71516.1"/>
    <property type="molecule type" value="Genomic_DNA"/>
</dbReference>
<keyword evidence="2" id="KW-0645">Protease</keyword>
<keyword evidence="1" id="KW-0812">Transmembrane</keyword>
<comment type="caution">
    <text evidence="2">The sequence shown here is derived from an EMBL/GenBank/DDBJ whole genome shotgun (WGS) entry which is preliminary data.</text>
</comment>
<evidence type="ECO:0000313" key="3">
    <source>
        <dbReference type="Proteomes" id="UP000318834"/>
    </source>
</evidence>
<name>A0A537IKQ6_9BACT</name>
<dbReference type="Proteomes" id="UP000318834">
    <property type="component" value="Unassembled WGS sequence"/>
</dbReference>
<protein>
    <submittedName>
        <fullName evidence="2">Site-2 protease family protein</fullName>
    </submittedName>
</protein>
<dbReference type="GO" id="GO:0006508">
    <property type="term" value="P:proteolysis"/>
    <property type="evidence" value="ECO:0007669"/>
    <property type="project" value="UniProtKB-KW"/>
</dbReference>